<dbReference type="AlphaFoldDB" id="A0A5C6A4L4"/>
<feature type="chain" id="PRO_5023065431" description="Oxidative stress defense protein" evidence="2">
    <location>
        <begin position="23"/>
        <end position="305"/>
    </location>
</feature>
<keyword evidence="2" id="KW-0732">Signal</keyword>
<evidence type="ECO:0000256" key="2">
    <source>
        <dbReference type="SAM" id="SignalP"/>
    </source>
</evidence>
<evidence type="ECO:0008006" key="5">
    <source>
        <dbReference type="Google" id="ProtNLM"/>
    </source>
</evidence>
<reference evidence="3 4" key="1">
    <citation type="submission" date="2019-02" db="EMBL/GenBank/DDBJ databases">
        <title>Deep-cultivation of Planctomycetes and their phenomic and genomic characterization uncovers novel biology.</title>
        <authorList>
            <person name="Wiegand S."/>
            <person name="Jogler M."/>
            <person name="Boedeker C."/>
            <person name="Pinto D."/>
            <person name="Vollmers J."/>
            <person name="Rivas-Marin E."/>
            <person name="Kohn T."/>
            <person name="Peeters S.H."/>
            <person name="Heuer A."/>
            <person name="Rast P."/>
            <person name="Oberbeckmann S."/>
            <person name="Bunk B."/>
            <person name="Jeske O."/>
            <person name="Meyerdierks A."/>
            <person name="Storesund J.E."/>
            <person name="Kallscheuer N."/>
            <person name="Luecker S."/>
            <person name="Lage O.M."/>
            <person name="Pohl T."/>
            <person name="Merkel B.J."/>
            <person name="Hornburger P."/>
            <person name="Mueller R.-W."/>
            <person name="Bruemmer F."/>
            <person name="Labrenz M."/>
            <person name="Spormann A.M."/>
            <person name="Op Den Camp H."/>
            <person name="Overmann J."/>
            <person name="Amann R."/>
            <person name="Jetten M.S.M."/>
            <person name="Mascher T."/>
            <person name="Medema M.H."/>
            <person name="Devos D.P."/>
            <person name="Kaster A.-K."/>
            <person name="Ovreas L."/>
            <person name="Rohde M."/>
            <person name="Galperin M.Y."/>
            <person name="Jogler C."/>
        </authorList>
    </citation>
    <scope>NUCLEOTIDE SEQUENCE [LARGE SCALE GENOMIC DNA]</scope>
    <source>
        <strain evidence="3 4">Pla52n</strain>
    </source>
</reference>
<sequence precursor="true">MNTTLRNLIFPAAMLLCTPALAQYSAMGGSDLGLTALGTKQLSLTPQWLEMSIEIEGRSSDLPQASKELKRRVETAKERLAGLNAIESSIQVSKPSLKGTADASQQRQMRQMMMQYGGGKKGREMLEKTKSVSIVQTVTARWELPDDDDLSRMIAAKELTDSISAADIASSSEKQPVSAAQEELAEEMNAMMQENSYGQETVKSGEPAFTYVAKLSSDEYEAAVKAAYEDAESQINSLAKSTNAPVQPIRPLAARLDSGGESDSYGYNRRGVQTQRQPDGSFEMVAASPTEAPCIVSVYALAKHK</sequence>
<feature type="signal peptide" evidence="2">
    <location>
        <begin position="1"/>
        <end position="22"/>
    </location>
</feature>
<dbReference type="Proteomes" id="UP000320176">
    <property type="component" value="Unassembled WGS sequence"/>
</dbReference>
<gene>
    <name evidence="3" type="ORF">Pla52n_52300</name>
</gene>
<proteinExistence type="predicted"/>
<dbReference type="RefSeq" id="WP_146522282.1">
    <property type="nucleotide sequence ID" value="NZ_CP151726.1"/>
</dbReference>
<keyword evidence="4" id="KW-1185">Reference proteome</keyword>
<organism evidence="3 4">
    <name type="scientific">Stieleria varia</name>
    <dbReference type="NCBI Taxonomy" id="2528005"/>
    <lineage>
        <taxon>Bacteria</taxon>
        <taxon>Pseudomonadati</taxon>
        <taxon>Planctomycetota</taxon>
        <taxon>Planctomycetia</taxon>
        <taxon>Pirellulales</taxon>
        <taxon>Pirellulaceae</taxon>
        <taxon>Stieleria</taxon>
    </lineage>
</organism>
<evidence type="ECO:0000313" key="4">
    <source>
        <dbReference type="Proteomes" id="UP000320176"/>
    </source>
</evidence>
<feature type="region of interest" description="Disordered" evidence="1">
    <location>
        <begin position="255"/>
        <end position="277"/>
    </location>
</feature>
<evidence type="ECO:0000313" key="3">
    <source>
        <dbReference type="EMBL" id="TWT94409.1"/>
    </source>
</evidence>
<protein>
    <recommendedName>
        <fullName evidence="5">Oxidative stress defense protein</fullName>
    </recommendedName>
</protein>
<evidence type="ECO:0000256" key="1">
    <source>
        <dbReference type="SAM" id="MobiDB-lite"/>
    </source>
</evidence>
<dbReference type="EMBL" id="SJPN01000007">
    <property type="protein sequence ID" value="TWT94409.1"/>
    <property type="molecule type" value="Genomic_DNA"/>
</dbReference>
<accession>A0A5C6A4L4</accession>
<comment type="caution">
    <text evidence="3">The sequence shown here is derived from an EMBL/GenBank/DDBJ whole genome shotgun (WGS) entry which is preliminary data.</text>
</comment>
<name>A0A5C6A4L4_9BACT</name>